<reference evidence="9" key="1">
    <citation type="submission" date="2017-02" db="EMBL/GenBank/DDBJ databases">
        <title>Delving into the versatile metabolic prowess of the omnipresent phylum Bacteroidetes.</title>
        <authorList>
            <person name="Nobu M.K."/>
            <person name="Mei R."/>
            <person name="Narihiro T."/>
            <person name="Kuroda K."/>
            <person name="Liu W.-T."/>
        </authorList>
    </citation>
    <scope>NUCLEOTIDE SEQUENCE</scope>
    <source>
        <strain evidence="9">ADurb.Bin160</strain>
    </source>
</reference>
<keyword evidence="6 9" id="KW-0030">Aminoacyl-tRNA synthetase</keyword>
<dbReference type="GO" id="GO:0004832">
    <property type="term" value="F:valine-tRNA ligase activity"/>
    <property type="evidence" value="ECO:0007669"/>
    <property type="project" value="UniProtKB-EC"/>
</dbReference>
<dbReference type="EMBL" id="MWDB01000010">
    <property type="protein sequence ID" value="OQB41822.1"/>
    <property type="molecule type" value="Genomic_DNA"/>
</dbReference>
<dbReference type="Pfam" id="PF00133">
    <property type="entry name" value="tRNA-synt_1"/>
    <property type="match status" value="1"/>
</dbReference>
<dbReference type="SUPFAM" id="SSF52374">
    <property type="entry name" value="Nucleotidylyl transferase"/>
    <property type="match status" value="1"/>
</dbReference>
<evidence type="ECO:0000256" key="4">
    <source>
        <dbReference type="ARBA" id="ARBA00022840"/>
    </source>
</evidence>
<comment type="caution">
    <text evidence="9">The sequence shown here is derived from an EMBL/GenBank/DDBJ whole genome shotgun (WGS) entry which is preliminary data.</text>
</comment>
<dbReference type="GO" id="GO:0005829">
    <property type="term" value="C:cytosol"/>
    <property type="evidence" value="ECO:0007669"/>
    <property type="project" value="TreeGrafter"/>
</dbReference>
<keyword evidence="3" id="KW-0547">Nucleotide-binding</keyword>
<evidence type="ECO:0000259" key="8">
    <source>
        <dbReference type="Pfam" id="PF00133"/>
    </source>
</evidence>
<accession>A0A1V5ZP81</accession>
<name>A0A1V5ZP81_9BACT</name>
<dbReference type="GO" id="GO:0005524">
    <property type="term" value="F:ATP binding"/>
    <property type="evidence" value="ECO:0007669"/>
    <property type="project" value="UniProtKB-KW"/>
</dbReference>
<evidence type="ECO:0000256" key="3">
    <source>
        <dbReference type="ARBA" id="ARBA00022741"/>
    </source>
</evidence>
<dbReference type="Gene3D" id="3.40.50.620">
    <property type="entry name" value="HUPs"/>
    <property type="match status" value="1"/>
</dbReference>
<keyword evidence="4" id="KW-0067">ATP-binding</keyword>
<gene>
    <name evidence="9" type="ORF">BWY04_00616</name>
</gene>
<dbReference type="PANTHER" id="PTHR11946">
    <property type="entry name" value="VALYL-TRNA SYNTHETASES"/>
    <property type="match status" value="1"/>
</dbReference>
<proteinExistence type="predicted"/>
<evidence type="ECO:0000256" key="2">
    <source>
        <dbReference type="ARBA" id="ARBA00022598"/>
    </source>
</evidence>
<evidence type="ECO:0000256" key="1">
    <source>
        <dbReference type="ARBA" id="ARBA00013169"/>
    </source>
</evidence>
<dbReference type="InterPro" id="IPR014729">
    <property type="entry name" value="Rossmann-like_a/b/a_fold"/>
</dbReference>
<dbReference type="InterPro" id="IPR002303">
    <property type="entry name" value="Valyl-tRNA_ligase"/>
</dbReference>
<keyword evidence="2" id="KW-0436">Ligase</keyword>
<sequence length="83" mass="9917">MGFDNNGIPTELLVEKDLKINIKEMERKDFIQKCLEVNQKYVKIYESLRKTMGLSIDWTKIYSTIDPKTQQIVQKEFVKLYKQ</sequence>
<dbReference type="EC" id="6.1.1.9" evidence="1"/>
<dbReference type="Proteomes" id="UP000485621">
    <property type="component" value="Unassembled WGS sequence"/>
</dbReference>
<dbReference type="PANTHER" id="PTHR11946:SF93">
    <property type="entry name" value="VALINE--TRNA LIGASE, CHLOROPLASTIC_MITOCHONDRIAL 2"/>
    <property type="match status" value="1"/>
</dbReference>
<evidence type="ECO:0000256" key="7">
    <source>
        <dbReference type="ARBA" id="ARBA00029936"/>
    </source>
</evidence>
<dbReference type="AlphaFoldDB" id="A0A1V5ZP81"/>
<dbReference type="GO" id="GO:0006438">
    <property type="term" value="P:valyl-tRNA aminoacylation"/>
    <property type="evidence" value="ECO:0007669"/>
    <property type="project" value="InterPro"/>
</dbReference>
<dbReference type="InterPro" id="IPR002300">
    <property type="entry name" value="aa-tRNA-synth_Ia"/>
</dbReference>
<feature type="domain" description="Aminoacyl-tRNA synthetase class Ia" evidence="8">
    <location>
        <begin position="1"/>
        <end position="82"/>
    </location>
</feature>
<evidence type="ECO:0000256" key="5">
    <source>
        <dbReference type="ARBA" id="ARBA00022917"/>
    </source>
</evidence>
<keyword evidence="5" id="KW-0648">Protein biosynthesis</keyword>
<evidence type="ECO:0000313" key="9">
    <source>
        <dbReference type="EMBL" id="OQB41822.1"/>
    </source>
</evidence>
<organism evidence="9">
    <name type="scientific">candidate division CPR1 bacterium ADurb.Bin160</name>
    <dbReference type="NCBI Taxonomy" id="1852826"/>
    <lineage>
        <taxon>Bacteria</taxon>
        <taxon>candidate division CPR1</taxon>
    </lineage>
</organism>
<evidence type="ECO:0000256" key="6">
    <source>
        <dbReference type="ARBA" id="ARBA00023146"/>
    </source>
</evidence>
<protein>
    <recommendedName>
        <fullName evidence="1">valine--tRNA ligase</fullName>
        <ecNumber evidence="1">6.1.1.9</ecNumber>
    </recommendedName>
    <alternativeName>
        <fullName evidence="7">Valyl-tRNA synthetase</fullName>
    </alternativeName>
</protein>